<protein>
    <recommendedName>
        <fullName evidence="3">Methionyl-tRNA formyltransferase, mitochondrial</fullName>
        <ecNumber evidence="2">2.1.2.9</ecNumber>
    </recommendedName>
</protein>
<organism evidence="8 9">
    <name type="scientific">Limulus polyphemus</name>
    <name type="common">Atlantic horseshoe crab</name>
    <dbReference type="NCBI Taxonomy" id="6850"/>
    <lineage>
        <taxon>Eukaryota</taxon>
        <taxon>Metazoa</taxon>
        <taxon>Ecdysozoa</taxon>
        <taxon>Arthropoda</taxon>
        <taxon>Chelicerata</taxon>
        <taxon>Merostomata</taxon>
        <taxon>Xiphosura</taxon>
        <taxon>Limulidae</taxon>
        <taxon>Limulus</taxon>
    </lineage>
</organism>
<gene>
    <name evidence="9" type="primary">LOC106476995</name>
</gene>
<name>A0ABM1S0H1_LIMPO</name>
<dbReference type="PANTHER" id="PTHR11138">
    <property type="entry name" value="METHIONYL-TRNA FORMYLTRANSFERASE"/>
    <property type="match status" value="1"/>
</dbReference>
<evidence type="ECO:0000256" key="2">
    <source>
        <dbReference type="ARBA" id="ARBA00012261"/>
    </source>
</evidence>
<comment type="similarity">
    <text evidence="1">Belongs to the Fmt family.</text>
</comment>
<feature type="domain" description="Formyl transferase N-terminal" evidence="6">
    <location>
        <begin position="154"/>
        <end position="253"/>
    </location>
</feature>
<dbReference type="Gene3D" id="3.40.50.12230">
    <property type="match status" value="1"/>
</dbReference>
<evidence type="ECO:0000256" key="3">
    <source>
        <dbReference type="ARBA" id="ARBA00014185"/>
    </source>
</evidence>
<evidence type="ECO:0000313" key="9">
    <source>
        <dbReference type="RefSeq" id="XP_022237126.1"/>
    </source>
</evidence>
<dbReference type="InterPro" id="IPR002376">
    <property type="entry name" value="Formyl_transf_N"/>
</dbReference>
<dbReference type="InterPro" id="IPR011034">
    <property type="entry name" value="Formyl_transferase-like_C_sf"/>
</dbReference>
<dbReference type="InterPro" id="IPR005793">
    <property type="entry name" value="Formyl_trans_C"/>
</dbReference>
<keyword evidence="4" id="KW-0808">Transferase</keyword>
<dbReference type="PANTHER" id="PTHR11138:SF5">
    <property type="entry name" value="METHIONYL-TRNA FORMYLTRANSFERASE, MITOCHONDRIAL"/>
    <property type="match status" value="1"/>
</dbReference>
<evidence type="ECO:0000256" key="4">
    <source>
        <dbReference type="ARBA" id="ARBA00022679"/>
    </source>
</evidence>
<evidence type="ECO:0000259" key="6">
    <source>
        <dbReference type="Pfam" id="PF00551"/>
    </source>
</evidence>
<sequence>MPSPLSQNMHFQKCLTNAWFNKKLCKFNIHYPVKHKSSKIGDIYRTAFKLTKDQFVHNTLGFNQYVLVNLKRLHHHCPKKYPPWKILFYGTDEFSLQSLKVLNENRLKKHVTDQAVEQLEVVCSQKNTPVHQYATKNNLVVHWWPFAVPPGVFDVGVVVSFGHLIPQQAIQSCHYGMVNVHASLLPRWRGAAPIIHTVLNGDTETGVTIMQLSPKCFDIGRILLQQKIEIPHKATSKELYALLAPLGAQLLIKCLTRLPYYLDNSVPQPKSGVTYAPKVHPSIGIVLWEKSCCEHVDYQYRALNGITYLFTYWQGQKVKLLDKVDQSEIVDAKLHILVPHEVTPGTCYFHKKRRIMCIKCKDGWVGFRTFFIYGRKKMSADDFYNGFLSKVSCEKWVVKSEEPT</sequence>
<dbReference type="InterPro" id="IPR036477">
    <property type="entry name" value="Formyl_transf_N_sf"/>
</dbReference>
<evidence type="ECO:0000259" key="7">
    <source>
        <dbReference type="Pfam" id="PF02911"/>
    </source>
</evidence>
<dbReference type="SUPFAM" id="SSF53328">
    <property type="entry name" value="Formyltransferase"/>
    <property type="match status" value="1"/>
</dbReference>
<dbReference type="SUPFAM" id="SSF50486">
    <property type="entry name" value="FMT C-terminal domain-like"/>
    <property type="match status" value="1"/>
</dbReference>
<dbReference type="Pfam" id="PF00551">
    <property type="entry name" value="Formyl_trans_N"/>
    <property type="match status" value="1"/>
</dbReference>
<dbReference type="InterPro" id="IPR041711">
    <property type="entry name" value="Met-tRNA-FMT_N"/>
</dbReference>
<dbReference type="InterPro" id="IPR005794">
    <property type="entry name" value="Fmt"/>
</dbReference>
<dbReference type="GeneID" id="106476995"/>
<accession>A0ABM1S0H1</accession>
<evidence type="ECO:0000256" key="5">
    <source>
        <dbReference type="ARBA" id="ARBA00022917"/>
    </source>
</evidence>
<dbReference type="NCBIfam" id="TIGR00460">
    <property type="entry name" value="fmt"/>
    <property type="match status" value="1"/>
</dbReference>
<evidence type="ECO:0000256" key="1">
    <source>
        <dbReference type="ARBA" id="ARBA00010699"/>
    </source>
</evidence>
<reference evidence="9" key="1">
    <citation type="submission" date="2025-08" db="UniProtKB">
        <authorList>
            <consortium name="RefSeq"/>
        </authorList>
    </citation>
    <scope>IDENTIFICATION</scope>
    <source>
        <tissue evidence="9">Muscle</tissue>
    </source>
</reference>
<feature type="domain" description="Formyl transferase C-terminal" evidence="7">
    <location>
        <begin position="283"/>
        <end position="387"/>
    </location>
</feature>
<evidence type="ECO:0000313" key="8">
    <source>
        <dbReference type="Proteomes" id="UP000694941"/>
    </source>
</evidence>
<dbReference type="CDD" id="cd08646">
    <property type="entry name" value="FMT_core_Met-tRNA-FMT_N"/>
    <property type="match status" value="1"/>
</dbReference>
<dbReference type="Proteomes" id="UP000694941">
    <property type="component" value="Unplaced"/>
</dbReference>
<keyword evidence="5" id="KW-0648">Protein biosynthesis</keyword>
<proteinExistence type="inferred from homology"/>
<dbReference type="RefSeq" id="XP_022237126.1">
    <property type="nucleotide sequence ID" value="XM_022381418.1"/>
</dbReference>
<keyword evidence="8" id="KW-1185">Reference proteome</keyword>
<dbReference type="Pfam" id="PF02911">
    <property type="entry name" value="Formyl_trans_C"/>
    <property type="match status" value="1"/>
</dbReference>
<dbReference type="EC" id="2.1.2.9" evidence="2"/>